<accession>A0A7C1GT62</accession>
<dbReference type="InterPro" id="IPR051805">
    <property type="entry name" value="Dehydratase_Activator_Redct"/>
</dbReference>
<reference evidence="2" key="1">
    <citation type="journal article" date="2020" name="mSystems">
        <title>Genome- and Community-Level Interaction Insights into Carbon Utilization and Element Cycling Functions of Hydrothermarchaeota in Hydrothermal Sediment.</title>
        <authorList>
            <person name="Zhou Z."/>
            <person name="Liu Y."/>
            <person name="Xu W."/>
            <person name="Pan J."/>
            <person name="Luo Z.H."/>
            <person name="Li M."/>
        </authorList>
    </citation>
    <scope>NUCLEOTIDE SEQUENCE [LARGE SCALE GENOMIC DNA]</scope>
    <source>
        <strain evidence="2">SpSt-1179</strain>
    </source>
</reference>
<name>A0A7C1GT62_9BACT</name>
<proteinExistence type="predicted"/>
<protein>
    <recommendedName>
        <fullName evidence="1">DUF2229 domain-containing protein</fullName>
    </recommendedName>
</protein>
<dbReference type="Gene3D" id="3.40.50.11900">
    <property type="match status" value="1"/>
</dbReference>
<dbReference type="EMBL" id="DSBT01000260">
    <property type="protein sequence ID" value="HDP78281.1"/>
    <property type="molecule type" value="Genomic_DNA"/>
</dbReference>
<gene>
    <name evidence="2" type="ORF">ENN47_08895</name>
</gene>
<dbReference type="InterPro" id="IPR018709">
    <property type="entry name" value="CoA_activase_DUF2229"/>
</dbReference>
<dbReference type="InterPro" id="IPR010327">
    <property type="entry name" value="FldB/FldC_alpha/beta"/>
</dbReference>
<dbReference type="Pfam" id="PF09989">
    <property type="entry name" value="DUF2229"/>
    <property type="match status" value="1"/>
</dbReference>
<dbReference type="AlphaFoldDB" id="A0A7C1GT62"/>
<comment type="caution">
    <text evidence="2">The sequence shown here is derived from an EMBL/GenBank/DDBJ whole genome shotgun (WGS) entry which is preliminary data.</text>
</comment>
<sequence length="328" mass="36924">MKIGIPGALLYYYYGPYWVHLFEELGIEVITTQKTDKKTIDRGIGVSVPEICVPIKIYNGHVLRLVDQGVDYVFVPRMVSVEKGKFFCPKFMGLPDMIEHGIPAVRSKLLTLDIQSSTEDITSPKLIYPIAGKLGVSRSEIRRASHSAGRRWKKFRNLCLEGKTIKEAWAELDGAGSPLERSHNSLKIGLLGYVYDVYDEFISMDVTARLRQLGAAVTTFEMIPPKLLKKHVKKMKKSLFWTFSEKLLGAAYSMFREGSVDGVIHITAFGCGPDAFLGRLLEIESEDSGIPFMTLRIDEHTGENHLQTRVEAFVDMLGRKFGKTGERQ</sequence>
<dbReference type="Proteomes" id="UP000886198">
    <property type="component" value="Unassembled WGS sequence"/>
</dbReference>
<dbReference type="Pfam" id="PF06050">
    <property type="entry name" value="HGD-D"/>
    <property type="match status" value="1"/>
</dbReference>
<dbReference type="PANTHER" id="PTHR32329:SF2">
    <property type="entry name" value="BIFUNCTIONAL PROTEIN [INCLUDES 2-HYDROXYACYL-COA DEHYDRATASE (N-TER) AND ITS ACTIVATOR DOMAIN (C_TERM)"/>
    <property type="match status" value="1"/>
</dbReference>
<organism evidence="2">
    <name type="scientific">Mesotoga infera</name>
    <dbReference type="NCBI Taxonomy" id="1236046"/>
    <lineage>
        <taxon>Bacteria</taxon>
        <taxon>Thermotogati</taxon>
        <taxon>Thermotogota</taxon>
        <taxon>Thermotogae</taxon>
        <taxon>Kosmotogales</taxon>
        <taxon>Kosmotogaceae</taxon>
        <taxon>Mesotoga</taxon>
    </lineage>
</organism>
<evidence type="ECO:0000313" key="2">
    <source>
        <dbReference type="EMBL" id="HDP78281.1"/>
    </source>
</evidence>
<dbReference type="PANTHER" id="PTHR32329">
    <property type="entry name" value="BIFUNCTIONAL PROTEIN [INCLUDES 2-HYDROXYACYL-COA DEHYDRATASE (N-TER) AND ITS ACTIVATOR DOMAIN (C_TERM)-RELATED"/>
    <property type="match status" value="1"/>
</dbReference>
<feature type="domain" description="DUF2229" evidence="1">
    <location>
        <begin position="2"/>
        <end position="223"/>
    </location>
</feature>
<evidence type="ECO:0000259" key="1">
    <source>
        <dbReference type="Pfam" id="PF09989"/>
    </source>
</evidence>